<dbReference type="Pfam" id="PF02590">
    <property type="entry name" value="SPOUT_MTase"/>
    <property type="match status" value="1"/>
</dbReference>
<evidence type="ECO:0000256" key="6">
    <source>
        <dbReference type="ARBA" id="ARBA00038303"/>
    </source>
</evidence>
<dbReference type="PANTHER" id="PTHR33603:SF1">
    <property type="entry name" value="RIBOSOMAL RNA LARGE SUBUNIT METHYLTRANSFERASE H"/>
    <property type="match status" value="1"/>
</dbReference>
<keyword evidence="1" id="KW-0963">Cytoplasm</keyword>
<dbReference type="InterPro" id="IPR029026">
    <property type="entry name" value="tRNA_m1G_MTases_N"/>
</dbReference>
<keyword evidence="4 7" id="KW-0808">Transferase</keyword>
<dbReference type="PANTHER" id="PTHR33603">
    <property type="entry name" value="METHYLTRANSFERASE"/>
    <property type="match status" value="1"/>
</dbReference>
<gene>
    <name evidence="7" type="ORF">SAMN05421804_103160</name>
</gene>
<dbReference type="InterPro" id="IPR003742">
    <property type="entry name" value="RlmH-like"/>
</dbReference>
<dbReference type="GO" id="GO:0008168">
    <property type="term" value="F:methyltransferase activity"/>
    <property type="evidence" value="ECO:0007669"/>
    <property type="project" value="UniProtKB-KW"/>
</dbReference>
<dbReference type="InterPro" id="IPR029028">
    <property type="entry name" value="Alpha/beta_knot_MTases"/>
</dbReference>
<evidence type="ECO:0000256" key="2">
    <source>
        <dbReference type="ARBA" id="ARBA00022552"/>
    </source>
</evidence>
<evidence type="ECO:0000313" key="7">
    <source>
        <dbReference type="EMBL" id="SDI58188.1"/>
    </source>
</evidence>
<dbReference type="SUPFAM" id="SSF75217">
    <property type="entry name" value="alpha/beta knot"/>
    <property type="match status" value="1"/>
</dbReference>
<reference evidence="7 8" key="1">
    <citation type="submission" date="2016-10" db="EMBL/GenBank/DDBJ databases">
        <authorList>
            <person name="de Groot N.N."/>
        </authorList>
    </citation>
    <scope>NUCLEOTIDE SEQUENCE [LARGE SCALE GENOMIC DNA]</scope>
    <source>
        <strain evidence="7 8">CGMCC 1.5058</strain>
    </source>
</reference>
<evidence type="ECO:0000256" key="3">
    <source>
        <dbReference type="ARBA" id="ARBA00022603"/>
    </source>
</evidence>
<evidence type="ECO:0000256" key="5">
    <source>
        <dbReference type="ARBA" id="ARBA00022691"/>
    </source>
</evidence>
<dbReference type="EMBL" id="FNDZ01000003">
    <property type="protein sequence ID" value="SDI58188.1"/>
    <property type="molecule type" value="Genomic_DNA"/>
</dbReference>
<evidence type="ECO:0000256" key="1">
    <source>
        <dbReference type="ARBA" id="ARBA00022490"/>
    </source>
</evidence>
<accession>A0A1G8LR65</accession>
<keyword evidence="3 7" id="KW-0489">Methyltransferase</keyword>
<keyword evidence="5" id="KW-0949">S-adenosyl-L-methionine</keyword>
<sequence length="132" mass="15243">MLNIMIVMPKTTLPSYYESASKEYMKRLKRYCTLSLQSYDESISLENLLSGYHTIQVSTKGLPKDSVEFSEHLQELSLGGNSKIAFLLNVPFDSKDSMRLSSLSLSPELSFVCMLEQLYRAFRIWNNEPYHK</sequence>
<keyword evidence="2" id="KW-0698">rRNA processing</keyword>
<dbReference type="Proteomes" id="UP000183255">
    <property type="component" value="Unassembled WGS sequence"/>
</dbReference>
<dbReference type="GO" id="GO:0032259">
    <property type="term" value="P:methylation"/>
    <property type="evidence" value="ECO:0007669"/>
    <property type="project" value="UniProtKB-KW"/>
</dbReference>
<protein>
    <submittedName>
        <fullName evidence="7">23S rRNA (Pseudouridine1915-N3)-methyltransferase</fullName>
    </submittedName>
</protein>
<dbReference type="Gene3D" id="3.40.1280.10">
    <property type="match status" value="1"/>
</dbReference>
<evidence type="ECO:0000256" key="4">
    <source>
        <dbReference type="ARBA" id="ARBA00022679"/>
    </source>
</evidence>
<organism evidence="7 8">
    <name type="scientific">Proteiniclasticum ruminis</name>
    <dbReference type="NCBI Taxonomy" id="398199"/>
    <lineage>
        <taxon>Bacteria</taxon>
        <taxon>Bacillati</taxon>
        <taxon>Bacillota</taxon>
        <taxon>Clostridia</taxon>
        <taxon>Eubacteriales</taxon>
        <taxon>Clostridiaceae</taxon>
        <taxon>Proteiniclasticum</taxon>
    </lineage>
</organism>
<proteinExistence type="inferred from homology"/>
<dbReference type="AlphaFoldDB" id="A0A1G8LR65"/>
<dbReference type="RefSeq" id="WP_031575221.1">
    <property type="nucleotide sequence ID" value="NZ_FNDZ01000003.1"/>
</dbReference>
<comment type="similarity">
    <text evidence="6">Belongs to the RNA methyltransferase RlmH family.</text>
</comment>
<dbReference type="GO" id="GO:0006364">
    <property type="term" value="P:rRNA processing"/>
    <property type="evidence" value="ECO:0007669"/>
    <property type="project" value="UniProtKB-KW"/>
</dbReference>
<name>A0A1G8LR65_9CLOT</name>
<evidence type="ECO:0000313" key="8">
    <source>
        <dbReference type="Proteomes" id="UP000183255"/>
    </source>
</evidence>